<dbReference type="Proteomes" id="UP000187429">
    <property type="component" value="Unassembled WGS sequence"/>
</dbReference>
<feature type="non-terminal residue" evidence="1">
    <location>
        <position position="33"/>
    </location>
</feature>
<proteinExistence type="predicted"/>
<keyword evidence="2" id="KW-1185">Reference proteome</keyword>
<comment type="caution">
    <text evidence="1">The sequence shown here is derived from an EMBL/GenBank/DDBJ whole genome shotgun (WGS) entry which is preliminary data.</text>
</comment>
<dbReference type="AlphaFoldDB" id="A0A1R1YRT1"/>
<dbReference type="EMBL" id="LSSM01000246">
    <property type="protein sequence ID" value="OMJ29570.1"/>
    <property type="molecule type" value="Genomic_DNA"/>
</dbReference>
<gene>
    <name evidence="1" type="ORF">AYI69_g913</name>
</gene>
<organism evidence="1 2">
    <name type="scientific">Smittium culicis</name>
    <dbReference type="NCBI Taxonomy" id="133412"/>
    <lineage>
        <taxon>Eukaryota</taxon>
        <taxon>Fungi</taxon>
        <taxon>Fungi incertae sedis</taxon>
        <taxon>Zoopagomycota</taxon>
        <taxon>Kickxellomycotina</taxon>
        <taxon>Harpellomycetes</taxon>
        <taxon>Harpellales</taxon>
        <taxon>Legeriomycetaceae</taxon>
        <taxon>Smittium</taxon>
    </lineage>
</organism>
<protein>
    <submittedName>
        <fullName evidence="1">Uncharacterized protein</fullName>
    </submittedName>
</protein>
<sequence>MESSGNDQKANNGNKSWNKAIHTYLTGKQLKEA</sequence>
<evidence type="ECO:0000313" key="1">
    <source>
        <dbReference type="EMBL" id="OMJ29570.1"/>
    </source>
</evidence>
<name>A0A1R1YRT1_9FUNG</name>
<accession>A0A1R1YRT1</accession>
<evidence type="ECO:0000313" key="2">
    <source>
        <dbReference type="Proteomes" id="UP000187429"/>
    </source>
</evidence>
<reference evidence="2" key="1">
    <citation type="submission" date="2017-01" db="EMBL/GenBank/DDBJ databases">
        <authorList>
            <person name="Wang Y."/>
            <person name="White M."/>
            <person name="Kvist S."/>
            <person name="Moncalvo J.-M."/>
        </authorList>
    </citation>
    <scope>NUCLEOTIDE SEQUENCE [LARGE SCALE GENOMIC DNA]</scope>
    <source>
        <strain evidence="2">ID-206-W2</strain>
    </source>
</reference>